<dbReference type="EMBL" id="CDMY01000407">
    <property type="protein sequence ID" value="CEM10989.1"/>
    <property type="molecule type" value="Genomic_DNA"/>
</dbReference>
<dbReference type="VEuPathDB" id="CryptoDB:Vbra_1335"/>
<dbReference type="Proteomes" id="UP000041254">
    <property type="component" value="Unassembled WGS sequence"/>
</dbReference>
<protein>
    <submittedName>
        <fullName evidence="1">Uncharacterized protein</fullName>
    </submittedName>
</protein>
<evidence type="ECO:0000313" key="2">
    <source>
        <dbReference type="Proteomes" id="UP000041254"/>
    </source>
</evidence>
<name>A0A0G4FCN1_VITBC</name>
<proteinExistence type="predicted"/>
<dbReference type="AlphaFoldDB" id="A0A0G4FCN1"/>
<gene>
    <name evidence="1" type="ORF">Vbra_1335</name>
</gene>
<reference evidence="1 2" key="1">
    <citation type="submission" date="2014-11" db="EMBL/GenBank/DDBJ databases">
        <authorList>
            <person name="Zhu J."/>
            <person name="Qi W."/>
            <person name="Song R."/>
        </authorList>
    </citation>
    <scope>NUCLEOTIDE SEQUENCE [LARGE SCALE GENOMIC DNA]</scope>
</reference>
<evidence type="ECO:0000313" key="1">
    <source>
        <dbReference type="EMBL" id="CEM10989.1"/>
    </source>
</evidence>
<accession>A0A0G4FCN1</accession>
<keyword evidence="2" id="KW-1185">Reference proteome</keyword>
<sequence length="98" mass="10950">MSSLLASTRTWLCSWRYPALRSGYAASLLLDCVEIALSSPWFALARQPRLFVYERQPSATHDEPPIQQSGTGPLYFCFLHTLDVRDATLGVGALSFRV</sequence>
<dbReference type="InParanoid" id="A0A0G4FCN1"/>
<organism evidence="1 2">
    <name type="scientific">Vitrella brassicaformis (strain CCMP3155)</name>
    <dbReference type="NCBI Taxonomy" id="1169540"/>
    <lineage>
        <taxon>Eukaryota</taxon>
        <taxon>Sar</taxon>
        <taxon>Alveolata</taxon>
        <taxon>Colpodellida</taxon>
        <taxon>Vitrellaceae</taxon>
        <taxon>Vitrella</taxon>
    </lineage>
</organism>